<gene>
    <name evidence="2" type="ORF">J2W55_001198</name>
</gene>
<dbReference type="InterPro" id="IPR018534">
    <property type="entry name" value="Tet_reg_excision_RteC"/>
</dbReference>
<dbReference type="Pfam" id="PF09357">
    <property type="entry name" value="RteC"/>
    <property type="match status" value="1"/>
</dbReference>
<protein>
    <recommendedName>
        <fullName evidence="4">RteC protein</fullName>
    </recommendedName>
</protein>
<name>A0ABU1T973_9SPHI</name>
<reference evidence="2 3" key="1">
    <citation type="submission" date="2023-07" db="EMBL/GenBank/DDBJ databases">
        <title>Sorghum-associated microbial communities from plants grown in Nebraska, USA.</title>
        <authorList>
            <person name="Schachtman D."/>
        </authorList>
    </citation>
    <scope>NUCLEOTIDE SEQUENCE [LARGE SCALE GENOMIC DNA]</scope>
    <source>
        <strain evidence="2 3">3262</strain>
    </source>
</reference>
<feature type="region of interest" description="Disordered" evidence="1">
    <location>
        <begin position="276"/>
        <end position="295"/>
    </location>
</feature>
<evidence type="ECO:0000313" key="2">
    <source>
        <dbReference type="EMBL" id="MDR6941370.1"/>
    </source>
</evidence>
<organism evidence="2 3">
    <name type="scientific">Mucilaginibacter pocheonensis</name>
    <dbReference type="NCBI Taxonomy" id="398050"/>
    <lineage>
        <taxon>Bacteria</taxon>
        <taxon>Pseudomonadati</taxon>
        <taxon>Bacteroidota</taxon>
        <taxon>Sphingobacteriia</taxon>
        <taxon>Sphingobacteriales</taxon>
        <taxon>Sphingobacteriaceae</taxon>
        <taxon>Mucilaginibacter</taxon>
    </lineage>
</organism>
<keyword evidence="3" id="KW-1185">Reference proteome</keyword>
<dbReference type="Proteomes" id="UP001247620">
    <property type="component" value="Unassembled WGS sequence"/>
</dbReference>
<comment type="caution">
    <text evidence="2">The sequence shown here is derived from an EMBL/GenBank/DDBJ whole genome shotgun (WGS) entry which is preliminary data.</text>
</comment>
<dbReference type="EMBL" id="JAVDUU010000001">
    <property type="protein sequence ID" value="MDR6941370.1"/>
    <property type="molecule type" value="Genomic_DNA"/>
</dbReference>
<evidence type="ECO:0000313" key="3">
    <source>
        <dbReference type="Proteomes" id="UP001247620"/>
    </source>
</evidence>
<sequence length="295" mass="34996">MIQEISSRLLKQLEGDLEQTCFQIKDPFQRWTTALKLIRDAIKKLKTHVNEHPFKDKTEEIPIFKYIKPSFYQWNIYYTELYEIETNLPKDDAEKQIAALELELHYINRFFRQYAFLHQYYKLNADDLDNIYFIRGAEPQNILLPNIPDLDPEFSTSCDYLFSKFKAFENLQEWIVEKLLSLRKNPQAPYQPGTEAGKLQWTDDTINLAEIGIGIFHTVQVNNGSASIADIFRGLEETFHVNLGVPSKRISELRRRKRLGRTQYLDEMKDRINQKFDKENEYDADKGNKRKIREE</sequence>
<evidence type="ECO:0000256" key="1">
    <source>
        <dbReference type="SAM" id="MobiDB-lite"/>
    </source>
</evidence>
<evidence type="ECO:0008006" key="4">
    <source>
        <dbReference type="Google" id="ProtNLM"/>
    </source>
</evidence>
<dbReference type="RefSeq" id="WP_310093045.1">
    <property type="nucleotide sequence ID" value="NZ_JAVDUU010000001.1"/>
</dbReference>
<proteinExistence type="predicted"/>
<accession>A0ABU1T973</accession>